<dbReference type="InterPro" id="IPR029061">
    <property type="entry name" value="THDP-binding"/>
</dbReference>
<evidence type="ECO:0000313" key="10">
    <source>
        <dbReference type="Proteomes" id="UP001249959"/>
    </source>
</evidence>
<dbReference type="InterPro" id="IPR004433">
    <property type="entry name" value="MenaQ_synth_MenD"/>
</dbReference>
<dbReference type="HAMAP" id="MF_01659">
    <property type="entry name" value="MenD"/>
    <property type="match status" value="1"/>
</dbReference>
<evidence type="ECO:0000256" key="2">
    <source>
        <dbReference type="ARBA" id="ARBA00022723"/>
    </source>
</evidence>
<comment type="cofactor">
    <cofactor evidence="6">
        <name>thiamine diphosphate</name>
        <dbReference type="ChEBI" id="CHEBI:58937"/>
    </cofactor>
    <text evidence="6">Binds 1 thiamine pyrophosphate per subunit.</text>
</comment>
<dbReference type="Gene3D" id="3.40.50.1220">
    <property type="entry name" value="TPP-binding domain"/>
    <property type="match status" value="1"/>
</dbReference>
<dbReference type="EMBL" id="JAVNWW010000001">
    <property type="protein sequence ID" value="MDU0808002.1"/>
    <property type="molecule type" value="Genomic_DNA"/>
</dbReference>
<evidence type="ECO:0000259" key="7">
    <source>
        <dbReference type="Pfam" id="PF02776"/>
    </source>
</evidence>
<comment type="subunit">
    <text evidence="6">Homodimer.</text>
</comment>
<keyword evidence="10" id="KW-1185">Reference proteome</keyword>
<dbReference type="CDD" id="cd02009">
    <property type="entry name" value="TPP_SHCHC_synthase"/>
    <property type="match status" value="1"/>
</dbReference>
<protein>
    <recommendedName>
        <fullName evidence="6">2-succinyl-5-enolpyruvyl-6-hydroxy-3-cyclohexene-1-carboxylate synthase</fullName>
        <shortName evidence="6">SEPHCHC synthase</shortName>
        <ecNumber evidence="6">2.2.1.9</ecNumber>
    </recommendedName>
    <alternativeName>
        <fullName evidence="6">Menaquinone biosynthesis protein MenD</fullName>
    </alternativeName>
</protein>
<gene>
    <name evidence="6 9" type="primary">menD</name>
    <name evidence="9" type="ORF">PQG45_03005</name>
</gene>
<dbReference type="PANTHER" id="PTHR42916:SF1">
    <property type="entry name" value="PROTEIN PHYLLO, CHLOROPLASTIC"/>
    <property type="match status" value="1"/>
</dbReference>
<dbReference type="GO" id="GO:0070204">
    <property type="term" value="F:2-succinyl-5-enolpyruvyl-6-hydroxy-3-cyclohexene-1-carboxylic-acid synthase activity"/>
    <property type="evidence" value="ECO:0007669"/>
    <property type="project" value="UniProtKB-EC"/>
</dbReference>
<comment type="catalytic activity">
    <reaction evidence="6">
        <text>isochorismate + 2-oxoglutarate + H(+) = 5-enolpyruvoyl-6-hydroxy-2-succinyl-cyclohex-3-ene-1-carboxylate + CO2</text>
        <dbReference type="Rhea" id="RHEA:25593"/>
        <dbReference type="ChEBI" id="CHEBI:15378"/>
        <dbReference type="ChEBI" id="CHEBI:16526"/>
        <dbReference type="ChEBI" id="CHEBI:16810"/>
        <dbReference type="ChEBI" id="CHEBI:29780"/>
        <dbReference type="ChEBI" id="CHEBI:58818"/>
        <dbReference type="EC" id="2.2.1.9"/>
    </reaction>
</comment>
<keyword evidence="3 6" id="KW-0460">Magnesium</keyword>
<dbReference type="Pfam" id="PF16582">
    <property type="entry name" value="TPP_enzyme_M_2"/>
    <property type="match status" value="1"/>
</dbReference>
<dbReference type="InterPro" id="IPR012001">
    <property type="entry name" value="Thiamin_PyroP_enz_TPP-bd_dom"/>
</dbReference>
<comment type="cofactor">
    <cofactor evidence="6">
        <name>Mg(2+)</name>
        <dbReference type="ChEBI" id="CHEBI:18420"/>
    </cofactor>
    <cofactor evidence="6">
        <name>Mn(2+)</name>
        <dbReference type="ChEBI" id="CHEBI:29035"/>
    </cofactor>
</comment>
<comment type="function">
    <text evidence="6">Catalyzes the thiamine diphosphate-dependent decarboxylation of 2-oxoglutarate and the subsequent addition of the resulting succinic semialdehyde-thiamine pyrophosphate anion to isochorismate to yield 2-succinyl-5-enolpyruvyl-6-hydroxy-3-cyclohexene-1-carboxylate (SEPHCHC).</text>
</comment>
<comment type="similarity">
    <text evidence="6">Belongs to the TPP enzyme family. MenD subfamily.</text>
</comment>
<comment type="pathway">
    <text evidence="6">Quinol/quinone metabolism; menaquinone biosynthesis.</text>
</comment>
<dbReference type="Pfam" id="PF02776">
    <property type="entry name" value="TPP_enzyme_N"/>
    <property type="match status" value="1"/>
</dbReference>
<comment type="caution">
    <text evidence="9">The sequence shown here is derived from an EMBL/GenBank/DDBJ whole genome shotgun (WGS) entry which is preliminary data.</text>
</comment>
<dbReference type="NCBIfam" id="TIGR00173">
    <property type="entry name" value="menD"/>
    <property type="match status" value="1"/>
</dbReference>
<keyword evidence="6" id="KW-0474">Menaquinone biosynthesis</keyword>
<evidence type="ECO:0000256" key="6">
    <source>
        <dbReference type="HAMAP-Rule" id="MF_01659"/>
    </source>
</evidence>
<evidence type="ECO:0000313" key="9">
    <source>
        <dbReference type="EMBL" id="MDU0808002.1"/>
    </source>
</evidence>
<accession>A0ABU3TQQ3</accession>
<dbReference type="PANTHER" id="PTHR42916">
    <property type="entry name" value="2-SUCCINYL-5-ENOLPYRUVYL-6-HYDROXY-3-CYCLOHEXENE-1-CARBOXYLATE SYNTHASE"/>
    <property type="match status" value="1"/>
</dbReference>
<organism evidence="9 10">
    <name type="scientific">Aquirufa regiilacus</name>
    <dbReference type="NCBI Taxonomy" id="3024868"/>
    <lineage>
        <taxon>Bacteria</taxon>
        <taxon>Pseudomonadati</taxon>
        <taxon>Bacteroidota</taxon>
        <taxon>Cytophagia</taxon>
        <taxon>Cytophagales</taxon>
        <taxon>Flectobacillaceae</taxon>
        <taxon>Aquirufa</taxon>
    </lineage>
</organism>
<dbReference type="CDD" id="cd07037">
    <property type="entry name" value="TPP_PYR_MenD"/>
    <property type="match status" value="1"/>
</dbReference>
<dbReference type="PIRSF" id="PIRSF004983">
    <property type="entry name" value="MenD"/>
    <property type="match status" value="1"/>
</dbReference>
<evidence type="ECO:0000256" key="4">
    <source>
        <dbReference type="ARBA" id="ARBA00023052"/>
    </source>
</evidence>
<keyword evidence="5 6" id="KW-0464">Manganese</keyword>
<feature type="domain" description="Thiamine pyrophosphate enzyme N-terminal TPP-binding" evidence="7">
    <location>
        <begin position="10"/>
        <end position="115"/>
    </location>
</feature>
<name>A0ABU3TQQ3_9BACT</name>
<evidence type="ECO:0000256" key="5">
    <source>
        <dbReference type="ARBA" id="ARBA00023211"/>
    </source>
</evidence>
<keyword evidence="2 6" id="KW-0479">Metal-binding</keyword>
<evidence type="ECO:0000259" key="8">
    <source>
        <dbReference type="Pfam" id="PF16582"/>
    </source>
</evidence>
<dbReference type="SUPFAM" id="SSF52518">
    <property type="entry name" value="Thiamin diphosphate-binding fold (THDP-binding)"/>
    <property type="match status" value="2"/>
</dbReference>
<comment type="pathway">
    <text evidence="6">Quinol/quinone metabolism; 1,4-dihydroxy-2-naphthoate biosynthesis; 1,4-dihydroxy-2-naphthoate from chorismate: step 2/7.</text>
</comment>
<proteinExistence type="inferred from homology"/>
<keyword evidence="1 6" id="KW-0808">Transferase</keyword>
<dbReference type="EC" id="2.2.1.9" evidence="6"/>
<dbReference type="InterPro" id="IPR032264">
    <property type="entry name" value="MenD_middle"/>
</dbReference>
<feature type="domain" description="Menaquinone biosynthesis protein MenD middle" evidence="8">
    <location>
        <begin position="193"/>
        <end position="363"/>
    </location>
</feature>
<dbReference type="Proteomes" id="UP001249959">
    <property type="component" value="Unassembled WGS sequence"/>
</dbReference>
<keyword evidence="4 6" id="KW-0786">Thiamine pyrophosphate</keyword>
<evidence type="ECO:0000256" key="1">
    <source>
        <dbReference type="ARBA" id="ARBA00022679"/>
    </source>
</evidence>
<sequence>MAYPAGLVDLIDDLHQQGVNEAVICPGSRNAPIMLALVRHGGFRCYSIADERSAGFFGLGLALKSKKPVILCCTSGSAGLNFAPAVVEAFFQEVPLIVLTADRPAEWIGQWDGQTIYQNHLYGKHVKHFESFEAFQPHQLVQQALNFPQGPVHMNIPIAEPFYPAKGEELPLRTSPVASQPVNAVFTWEKGLLDGISHQKCLITVGQRPYDEAENKLFEQLALKGIPIIGDASANLPSACEINHDLLLANESLWPNLQADFHIHFGKSFVSKRIKQMMRQFKPAKSYLVHPNPIERPDPFQSLTDVIQTDTLSVLEELVTKDLQVNASLNTWNPTIQQAFFEKKNWNELHIYNAIIQQISKQDAEIHVGNSLAIRYINWTAAKLHGTEVFSNRGTSGIDGSLSTAVGASQSTNKLTVALLGDVSFHYDRNALWNNYVGPNMRIIVMNNAGGAIFQILDGAKDLAELGEFMVTKQRNTAENSAKDAGLSYLNAHDFNELDSVLSDFFAPSTTGKVLEIFTDSTQNTEALQSYMALFKH</sequence>
<dbReference type="Gene3D" id="3.40.50.970">
    <property type="match status" value="2"/>
</dbReference>
<reference evidence="9 10" key="1">
    <citation type="submission" date="2023-09" db="EMBL/GenBank/DDBJ databases">
        <title>Aquirufa genomes.</title>
        <authorList>
            <person name="Pitt A."/>
        </authorList>
    </citation>
    <scope>NUCLEOTIDE SEQUENCE [LARGE SCALE GENOMIC DNA]</scope>
    <source>
        <strain evidence="9 10">LEOWEIH-7C</strain>
    </source>
</reference>
<evidence type="ECO:0000256" key="3">
    <source>
        <dbReference type="ARBA" id="ARBA00022842"/>
    </source>
</evidence>